<evidence type="ECO:0000313" key="1">
    <source>
        <dbReference type="EMBL" id="MDO6120390.1"/>
    </source>
</evidence>
<dbReference type="InterPro" id="IPR012334">
    <property type="entry name" value="Pectin_lyas_fold"/>
</dbReference>
<dbReference type="SUPFAM" id="SSF51126">
    <property type="entry name" value="Pectin lyase-like"/>
    <property type="match status" value="1"/>
</dbReference>
<reference evidence="1" key="1">
    <citation type="submission" date="2022-04" db="EMBL/GenBank/DDBJ databases">
        <title>Shinella lacus sp. nov., a novel member of the genus Shinella from water.</title>
        <authorList>
            <person name="Deng Y."/>
        </authorList>
    </citation>
    <scope>NUCLEOTIDE SEQUENCE</scope>
    <source>
        <strain evidence="1">JCM 31239</strain>
    </source>
</reference>
<dbReference type="RefSeq" id="WP_244758736.1">
    <property type="nucleotide sequence ID" value="NZ_JALJCJ010000001.1"/>
</dbReference>
<dbReference type="EMBL" id="WHSC02000001">
    <property type="protein sequence ID" value="MDO6120390.1"/>
    <property type="molecule type" value="Genomic_DNA"/>
</dbReference>
<dbReference type="Proteomes" id="UP001177080">
    <property type="component" value="Unassembled WGS sequence"/>
</dbReference>
<name>A0ABT8X9H3_9HYPH</name>
<evidence type="ECO:0000313" key="2">
    <source>
        <dbReference type="Proteomes" id="UP001177080"/>
    </source>
</evidence>
<dbReference type="Gene3D" id="2.160.20.10">
    <property type="entry name" value="Single-stranded right-handed beta-helix, Pectin lyase-like"/>
    <property type="match status" value="2"/>
</dbReference>
<dbReference type="InterPro" id="IPR011050">
    <property type="entry name" value="Pectin_lyase_fold/virulence"/>
</dbReference>
<protein>
    <submittedName>
        <fullName evidence="1">Uncharacterized protein</fullName>
    </submittedName>
</protein>
<proteinExistence type="predicted"/>
<keyword evidence="2" id="KW-1185">Reference proteome</keyword>
<sequence>MMLHSEHSTANLPTAVIDANVSRIITTGHTLAGDGGHAALVRDAAGPIVTLDGAKWRIASSPVNPLMFGAKGDAPLDGSAGGTDDRSAIQAAWNHAAKYRVPCEMLGRGYNCSERLWTQSNLCIRADFAVLYITEWPTAGGFLGNWNPNAEDRVQSNVYIERLITDGSKLPPPTSTQNTNLGPEFTFGMRDARIVGCVARKAPKGNGAGVGGCGFGGERGLDNVIFENCIAEDCYRGVRVAGLSGVNDNGTSRAATGLVFRNTTIRRSGCALHLHAMTEDASIMNLNDLGLFDVTFDGIDIVDCGHVGWASFDFGAHSPILPQKSGVFVISGARNVIIKDVTIKLKSTYTTTDEDWQGHAGYPGSGNYISAGLSGAVGAIVWGWGSNIVIDKLMLDGDVDAVYHHARGVAMGDLGSISVTAAPAPVNNHGVDITRVRNAKGTVGAMIDCMAGTVLSRVSGEVFGKFVTPPTALIKAGSPFVAATNILVGVREMNGIKEVIGSAKQLYDAGNTFASFPSGRTDIRRLALSGADTRIRLALADDVAGSAELPNATCLLWLVSSSSTAANALLAIHNGGVWISGQQGTGLEKGSGPLLNAALANGEGTDGKLTVSCNGGRLYVSNRLGSAGTFDFHIVASPYG</sequence>
<organism evidence="1 2">
    <name type="scientific">Shinella curvata</name>
    <dbReference type="NCBI Taxonomy" id="1817964"/>
    <lineage>
        <taxon>Bacteria</taxon>
        <taxon>Pseudomonadati</taxon>
        <taxon>Pseudomonadota</taxon>
        <taxon>Alphaproteobacteria</taxon>
        <taxon>Hyphomicrobiales</taxon>
        <taxon>Rhizobiaceae</taxon>
        <taxon>Shinella</taxon>
    </lineage>
</organism>
<accession>A0ABT8X9H3</accession>
<comment type="caution">
    <text evidence="1">The sequence shown here is derived from an EMBL/GenBank/DDBJ whole genome shotgun (WGS) entry which is preliminary data.</text>
</comment>
<gene>
    <name evidence="1" type="ORF">GB928_004265</name>
</gene>